<dbReference type="SUPFAM" id="SSF51391">
    <property type="entry name" value="Thiamin phosphate synthase"/>
    <property type="match status" value="1"/>
</dbReference>
<dbReference type="CDD" id="cd00564">
    <property type="entry name" value="TMP_TenI"/>
    <property type="match status" value="1"/>
</dbReference>
<proteinExistence type="predicted"/>
<protein>
    <submittedName>
        <fullName evidence="4">Thiamine-phosphate pyrophosphorylase</fullName>
    </submittedName>
</protein>
<evidence type="ECO:0000259" key="3">
    <source>
        <dbReference type="Pfam" id="PF02581"/>
    </source>
</evidence>
<dbReference type="AlphaFoldDB" id="A0A1M7ZTB1"/>
<keyword evidence="2" id="KW-0784">Thiamine biosynthesis</keyword>
<dbReference type="RefSeq" id="WP_073581011.1">
    <property type="nucleotide sequence ID" value="NZ_CBCSEA010000001.1"/>
</dbReference>
<sequence>MIIITNPFAISNEIKIIHSLFEEGLSFLHIRKPDFSEAEMESLLLKIGLEYYNRLVLHSHHQLAKNLDINQLHFSEKERNSIPVKPLKSIKYHSTSIHTIDNFNALKHSFEYAFLSPIFPSISKPNYTPKNNHFERVKERSNFDTRLVALGGITAENIQYTLENGFDDVALLGTIWNCKNPVKKYIKCRKIAQSF</sequence>
<evidence type="ECO:0000313" key="5">
    <source>
        <dbReference type="Proteomes" id="UP000184611"/>
    </source>
</evidence>
<dbReference type="InterPro" id="IPR013785">
    <property type="entry name" value="Aldolase_TIM"/>
</dbReference>
<organism evidence="4 5">
    <name type="scientific">Flavobacterium cucumis</name>
    <dbReference type="NCBI Taxonomy" id="416016"/>
    <lineage>
        <taxon>Bacteria</taxon>
        <taxon>Pseudomonadati</taxon>
        <taxon>Bacteroidota</taxon>
        <taxon>Flavobacteriia</taxon>
        <taxon>Flavobacteriales</taxon>
        <taxon>Flavobacteriaceae</taxon>
        <taxon>Flavobacterium</taxon>
    </lineage>
</organism>
<dbReference type="Gene3D" id="3.20.20.70">
    <property type="entry name" value="Aldolase class I"/>
    <property type="match status" value="1"/>
</dbReference>
<dbReference type="GO" id="GO:0004789">
    <property type="term" value="F:thiamine-phosphate diphosphorylase activity"/>
    <property type="evidence" value="ECO:0007669"/>
    <property type="project" value="TreeGrafter"/>
</dbReference>
<keyword evidence="5" id="KW-1185">Reference proteome</keyword>
<dbReference type="STRING" id="416016.SAMN05443547_0457"/>
<dbReference type="PANTHER" id="PTHR20857:SF15">
    <property type="entry name" value="THIAMINE-PHOSPHATE SYNTHASE"/>
    <property type="match status" value="1"/>
</dbReference>
<name>A0A1M7ZTB1_9FLAO</name>
<dbReference type="Pfam" id="PF02581">
    <property type="entry name" value="TMP-TENI"/>
    <property type="match status" value="1"/>
</dbReference>
<feature type="domain" description="Thiamine phosphate synthase/TenI" evidence="3">
    <location>
        <begin position="3"/>
        <end position="174"/>
    </location>
</feature>
<dbReference type="InterPro" id="IPR022998">
    <property type="entry name" value="ThiamineP_synth_TenI"/>
</dbReference>
<dbReference type="Proteomes" id="UP000184611">
    <property type="component" value="Unassembled WGS sequence"/>
</dbReference>
<comment type="pathway">
    <text evidence="1">Cofactor biosynthesis; thiamine diphosphate biosynthesis.</text>
</comment>
<evidence type="ECO:0000313" key="4">
    <source>
        <dbReference type="EMBL" id="SHO72131.1"/>
    </source>
</evidence>
<accession>A0A1M7ZTB1</accession>
<dbReference type="GO" id="GO:0009228">
    <property type="term" value="P:thiamine biosynthetic process"/>
    <property type="evidence" value="ECO:0007669"/>
    <property type="project" value="UniProtKB-KW"/>
</dbReference>
<evidence type="ECO:0000256" key="2">
    <source>
        <dbReference type="ARBA" id="ARBA00022977"/>
    </source>
</evidence>
<dbReference type="EMBL" id="FRYK01000001">
    <property type="protein sequence ID" value="SHO72131.1"/>
    <property type="molecule type" value="Genomic_DNA"/>
</dbReference>
<dbReference type="OrthoDB" id="194683at2"/>
<dbReference type="InterPro" id="IPR036206">
    <property type="entry name" value="ThiamineP_synth_sf"/>
</dbReference>
<evidence type="ECO:0000256" key="1">
    <source>
        <dbReference type="ARBA" id="ARBA00004948"/>
    </source>
</evidence>
<reference evidence="5" key="1">
    <citation type="submission" date="2016-12" db="EMBL/GenBank/DDBJ databases">
        <authorList>
            <person name="Varghese N."/>
            <person name="Submissions S."/>
        </authorList>
    </citation>
    <scope>NUCLEOTIDE SEQUENCE [LARGE SCALE GENOMIC DNA]</scope>
    <source>
        <strain evidence="5">DSM 18830</strain>
    </source>
</reference>
<dbReference type="PANTHER" id="PTHR20857">
    <property type="entry name" value="THIAMINE-PHOSPHATE PYROPHOSPHORYLASE"/>
    <property type="match status" value="1"/>
</dbReference>
<dbReference type="GO" id="GO:0005737">
    <property type="term" value="C:cytoplasm"/>
    <property type="evidence" value="ECO:0007669"/>
    <property type="project" value="TreeGrafter"/>
</dbReference>
<gene>
    <name evidence="4" type="ORF">SAMN05443547_0457</name>
</gene>